<dbReference type="PhylomeDB" id="Q2J8Y7"/>
<comment type="similarity">
    <text evidence="7">Belongs to the drug/metabolite transporter (DMT) superfamily. Small multidrug resistance (SMR) (TC 2.A.7.1) family.</text>
</comment>
<protein>
    <submittedName>
        <fullName evidence="9">Small multidrug resistance protein</fullName>
    </submittedName>
</protein>
<dbReference type="Gene3D" id="1.10.3730.20">
    <property type="match status" value="1"/>
</dbReference>
<organism evidence="9 10">
    <name type="scientific">Frankia casuarinae (strain DSM 45818 / CECT 9043 / HFP020203 / CcI3)</name>
    <dbReference type="NCBI Taxonomy" id="106370"/>
    <lineage>
        <taxon>Bacteria</taxon>
        <taxon>Bacillati</taxon>
        <taxon>Actinomycetota</taxon>
        <taxon>Actinomycetes</taxon>
        <taxon>Frankiales</taxon>
        <taxon>Frankiaceae</taxon>
        <taxon>Frankia</taxon>
    </lineage>
</organism>
<dbReference type="HOGENOM" id="CLU_133067_0_2_11"/>
<dbReference type="KEGG" id="fra:Francci3_2897"/>
<feature type="transmembrane region" description="Helical" evidence="8">
    <location>
        <begin position="54"/>
        <end position="75"/>
    </location>
</feature>
<evidence type="ECO:0000256" key="7">
    <source>
        <dbReference type="RuleBase" id="RU003942"/>
    </source>
</evidence>
<dbReference type="Pfam" id="PF00893">
    <property type="entry name" value="Multi_Drug_Res"/>
    <property type="match status" value="1"/>
</dbReference>
<keyword evidence="6 8" id="KW-0472">Membrane</keyword>
<dbReference type="InterPro" id="IPR037185">
    <property type="entry name" value="EmrE-like"/>
</dbReference>
<reference evidence="9 10" key="1">
    <citation type="journal article" date="2007" name="Genome Res.">
        <title>Genome characteristics of facultatively symbiotic Frankia sp. strains reflect host range and host plant biogeography.</title>
        <authorList>
            <person name="Normand P."/>
            <person name="Lapierre P."/>
            <person name="Tisa L.S."/>
            <person name="Gogarten J.P."/>
            <person name="Alloisio N."/>
            <person name="Bagnarol E."/>
            <person name="Bassi C.A."/>
            <person name="Berry A.M."/>
            <person name="Bickhart D.M."/>
            <person name="Choisne N."/>
            <person name="Couloux A."/>
            <person name="Cournoyer B."/>
            <person name="Cruveiller S."/>
            <person name="Daubin V."/>
            <person name="Demange N."/>
            <person name="Francino M.P."/>
            <person name="Goltsman E."/>
            <person name="Huang Y."/>
            <person name="Kopp O.R."/>
            <person name="Labarre L."/>
            <person name="Lapidus A."/>
            <person name="Lavire C."/>
            <person name="Marechal J."/>
            <person name="Martinez M."/>
            <person name="Mastronunzio J.E."/>
            <person name="Mullin B.C."/>
            <person name="Niemann J."/>
            <person name="Pujic P."/>
            <person name="Rawnsley T."/>
            <person name="Rouy Z."/>
            <person name="Schenowitz C."/>
            <person name="Sellstedt A."/>
            <person name="Tavares F."/>
            <person name="Tomkins J.P."/>
            <person name="Vallenet D."/>
            <person name="Valverde C."/>
            <person name="Wall L.G."/>
            <person name="Wang Y."/>
            <person name="Medigue C."/>
            <person name="Benson D.R."/>
        </authorList>
    </citation>
    <scope>NUCLEOTIDE SEQUENCE [LARGE SCALE GENOMIC DNA]</scope>
    <source>
        <strain evidence="10">DSM 45818 / CECT 9043 / CcI3</strain>
    </source>
</reference>
<evidence type="ECO:0000256" key="5">
    <source>
        <dbReference type="ARBA" id="ARBA00022989"/>
    </source>
</evidence>
<dbReference type="EMBL" id="CP000249">
    <property type="protein sequence ID" value="ABD12255.1"/>
    <property type="molecule type" value="Genomic_DNA"/>
</dbReference>
<accession>Q2J8Y7</accession>
<dbReference type="InterPro" id="IPR045324">
    <property type="entry name" value="Small_multidrug_res"/>
</dbReference>
<evidence type="ECO:0000256" key="2">
    <source>
        <dbReference type="ARBA" id="ARBA00022448"/>
    </source>
</evidence>
<feature type="transmembrane region" description="Helical" evidence="8">
    <location>
        <begin position="81"/>
        <end position="99"/>
    </location>
</feature>
<dbReference type="STRING" id="106370.Francci3_2897"/>
<dbReference type="SUPFAM" id="SSF103481">
    <property type="entry name" value="Multidrug resistance efflux transporter EmrE"/>
    <property type="match status" value="1"/>
</dbReference>
<comment type="subcellular location">
    <subcellularLocation>
        <location evidence="1 7">Cell membrane</location>
        <topology evidence="1 7">Multi-pass membrane protein</topology>
    </subcellularLocation>
</comment>
<dbReference type="GO" id="GO:0022857">
    <property type="term" value="F:transmembrane transporter activity"/>
    <property type="evidence" value="ECO:0007669"/>
    <property type="project" value="InterPro"/>
</dbReference>
<keyword evidence="3" id="KW-1003">Cell membrane</keyword>
<keyword evidence="5 8" id="KW-1133">Transmembrane helix</keyword>
<evidence type="ECO:0000256" key="3">
    <source>
        <dbReference type="ARBA" id="ARBA00022475"/>
    </source>
</evidence>
<evidence type="ECO:0000313" key="10">
    <source>
        <dbReference type="Proteomes" id="UP000001937"/>
    </source>
</evidence>
<gene>
    <name evidence="9" type="ordered locus">Francci3_2897</name>
</gene>
<dbReference type="eggNOG" id="COG2076">
    <property type="taxonomic scope" value="Bacteria"/>
</dbReference>
<dbReference type="InterPro" id="IPR000390">
    <property type="entry name" value="Small_drug/metabolite_transptr"/>
</dbReference>
<keyword evidence="4 7" id="KW-0812">Transmembrane</keyword>
<dbReference type="FunFam" id="1.10.3730.20:FF:000001">
    <property type="entry name" value="Quaternary ammonium compound resistance transporter SugE"/>
    <property type="match status" value="1"/>
</dbReference>
<keyword evidence="10" id="KW-1185">Reference proteome</keyword>
<feature type="transmembrane region" description="Helical" evidence="8">
    <location>
        <begin position="26"/>
        <end position="47"/>
    </location>
</feature>
<dbReference type="PANTHER" id="PTHR30561">
    <property type="entry name" value="SMR FAMILY PROTON-DEPENDENT DRUG EFFLUX TRANSPORTER SUGE"/>
    <property type="match status" value="1"/>
</dbReference>
<evidence type="ECO:0000256" key="6">
    <source>
        <dbReference type="ARBA" id="ARBA00023136"/>
    </source>
</evidence>
<dbReference type="PANTHER" id="PTHR30561:SF1">
    <property type="entry name" value="MULTIDRUG TRANSPORTER EMRE"/>
    <property type="match status" value="1"/>
</dbReference>
<proteinExistence type="inferred from homology"/>
<dbReference type="AlphaFoldDB" id="Q2J8Y7"/>
<evidence type="ECO:0000256" key="4">
    <source>
        <dbReference type="ARBA" id="ARBA00022692"/>
    </source>
</evidence>
<dbReference type="Proteomes" id="UP000001937">
    <property type="component" value="Chromosome"/>
</dbReference>
<sequence length="104" mass="11125">MQFIVAIVLEITGTLALRETSGFTRLWPTLMVCVCYPLSFFFVSRVLQHLEIGFTYAVWSAAGTAAMAVIGAAVFGESMNALKVASLVLVIVGVVGLQLSGARR</sequence>
<name>Q2J8Y7_FRACC</name>
<evidence type="ECO:0000313" key="9">
    <source>
        <dbReference type="EMBL" id="ABD12255.1"/>
    </source>
</evidence>
<keyword evidence="2" id="KW-0813">Transport</keyword>
<dbReference type="GO" id="GO:0005886">
    <property type="term" value="C:plasma membrane"/>
    <property type="evidence" value="ECO:0007669"/>
    <property type="project" value="UniProtKB-SubCell"/>
</dbReference>
<evidence type="ECO:0000256" key="1">
    <source>
        <dbReference type="ARBA" id="ARBA00004651"/>
    </source>
</evidence>
<evidence type="ECO:0000256" key="8">
    <source>
        <dbReference type="SAM" id="Phobius"/>
    </source>
</evidence>